<accession>A0A2C5Y808</accession>
<keyword evidence="3" id="KW-1185">Reference proteome</keyword>
<feature type="region of interest" description="Disordered" evidence="1">
    <location>
        <begin position="1"/>
        <end position="21"/>
    </location>
</feature>
<proteinExistence type="predicted"/>
<feature type="compositionally biased region" description="Basic residues" evidence="1">
    <location>
        <begin position="429"/>
        <end position="441"/>
    </location>
</feature>
<evidence type="ECO:0000313" key="3">
    <source>
        <dbReference type="Proteomes" id="UP000224854"/>
    </source>
</evidence>
<feature type="region of interest" description="Disordered" evidence="1">
    <location>
        <begin position="50"/>
        <end position="318"/>
    </location>
</feature>
<reference evidence="2 3" key="1">
    <citation type="submission" date="2017-06" db="EMBL/GenBank/DDBJ databases">
        <title>Ant-infecting Ophiocordyceps genomes reveal a high diversity of potential behavioral manipulation genes and a possible major role for enterotoxins.</title>
        <authorList>
            <person name="De Bekker C."/>
            <person name="Evans H.C."/>
            <person name="Brachmann A."/>
            <person name="Hughes D.P."/>
        </authorList>
    </citation>
    <scope>NUCLEOTIDE SEQUENCE [LARGE SCALE GENOMIC DNA]</scope>
    <source>
        <strain evidence="2 3">1348a</strain>
    </source>
</reference>
<dbReference type="EMBL" id="NJEU01001628">
    <property type="protein sequence ID" value="PHH63094.1"/>
    <property type="molecule type" value="Genomic_DNA"/>
</dbReference>
<feature type="compositionally biased region" description="Basic residues" evidence="1">
    <location>
        <begin position="73"/>
        <end position="85"/>
    </location>
</feature>
<comment type="caution">
    <text evidence="2">The sequence shown here is derived from an EMBL/GenBank/DDBJ whole genome shotgun (WGS) entry which is preliminary data.</text>
</comment>
<name>A0A2C5Y808_9HYPO</name>
<evidence type="ECO:0000313" key="2">
    <source>
        <dbReference type="EMBL" id="PHH63094.1"/>
    </source>
</evidence>
<sequence>MVRFRAVHGSRWSNSTWPPVRSGLDASMGIPPNYSPNPSVATSIPPLVKSITFTPHPYQHPPPHASPPNPHPRPPHPHPHPHRHPAYPYPQAPCHQPPSNAPVRASLPAPPAPCPPPMSWAGSTASGSPEHVSMSTRPDAETPVSARPQSKTPTEEALDDMQASDKDGSPSPARVSLPPVSPPRFQEDASTQNTNEAALDVTPTAKDQSPPCQSPKKACPPVATGSPKHKTSSEIHHADPKSATSEAKCNATRSESCAAKQSLNNSQGEQPTTSAETPVKAAAETTVFSDAITTAPSVTASQPHEPKRVVGHQRPSLSIFTDEQIKTRRQTWQRIPMPLDPRKLKKSPSVSLIDQASTILTVTAESTTKDDSKAAPIHDKAALSRPDGQLTKSTSQKGQRIEQDSQEATTEDTKAKQTATGPEHGQGTIRKKNKNKKKAKRANLCASATQQDTEPPHETFPNKEWPTVPEANSWVKMQRGEAPVANKARNEDPYTYRANAGGSLSMPKKRRGRTPLPDTQVVASTTGHGAAQADKGSRRQSGLKTTVVVPVKEKLNPLATTFVTKE</sequence>
<dbReference type="AlphaFoldDB" id="A0A2C5Y808"/>
<dbReference type="Proteomes" id="UP000224854">
    <property type="component" value="Unassembled WGS sequence"/>
</dbReference>
<feature type="compositionally biased region" description="Pro residues" evidence="1">
    <location>
        <begin position="58"/>
        <end position="72"/>
    </location>
</feature>
<feature type="compositionally biased region" description="Polar residues" evidence="1">
    <location>
        <begin position="242"/>
        <end position="276"/>
    </location>
</feature>
<dbReference type="OrthoDB" id="3941926at2759"/>
<feature type="compositionally biased region" description="Pro residues" evidence="1">
    <location>
        <begin position="87"/>
        <end position="100"/>
    </location>
</feature>
<feature type="compositionally biased region" description="Polar residues" evidence="1">
    <location>
        <begin position="286"/>
        <end position="302"/>
    </location>
</feature>
<feature type="compositionally biased region" description="Pro residues" evidence="1">
    <location>
        <begin position="108"/>
        <end position="118"/>
    </location>
</feature>
<evidence type="ECO:0000256" key="1">
    <source>
        <dbReference type="SAM" id="MobiDB-lite"/>
    </source>
</evidence>
<organism evidence="2 3">
    <name type="scientific">Ophiocordyceps australis</name>
    <dbReference type="NCBI Taxonomy" id="1399860"/>
    <lineage>
        <taxon>Eukaryota</taxon>
        <taxon>Fungi</taxon>
        <taxon>Dikarya</taxon>
        <taxon>Ascomycota</taxon>
        <taxon>Pezizomycotina</taxon>
        <taxon>Sordariomycetes</taxon>
        <taxon>Hypocreomycetidae</taxon>
        <taxon>Hypocreales</taxon>
        <taxon>Ophiocordycipitaceae</taxon>
        <taxon>Ophiocordyceps</taxon>
    </lineage>
</organism>
<protein>
    <submittedName>
        <fullName evidence="2">Uncharacterized protein</fullName>
    </submittedName>
</protein>
<feature type="region of interest" description="Disordered" evidence="1">
    <location>
        <begin position="481"/>
        <end position="543"/>
    </location>
</feature>
<feature type="compositionally biased region" description="Basic and acidic residues" evidence="1">
    <location>
        <begin position="231"/>
        <end position="240"/>
    </location>
</feature>
<feature type="compositionally biased region" description="Basic and acidic residues" evidence="1">
    <location>
        <begin position="367"/>
        <end position="382"/>
    </location>
</feature>
<feature type="region of interest" description="Disordered" evidence="1">
    <location>
        <begin position="362"/>
        <end position="469"/>
    </location>
</feature>
<gene>
    <name evidence="2" type="ORF">CDD82_1930</name>
</gene>